<accession>A0A498KK67</accession>
<feature type="transmembrane region" description="Helical" evidence="5">
    <location>
        <begin position="64"/>
        <end position="86"/>
    </location>
</feature>
<dbReference type="Gene3D" id="3.30.110.20">
    <property type="entry name" value="Alba-like domain"/>
    <property type="match status" value="1"/>
</dbReference>
<comment type="function">
    <text evidence="4">Component of the origin recognition complex (ORC) that binds origins of replication. DNA-binding is ATP-dependent. ORC is required to assemble the pre-replication complex necessary to initiate DNA replication.</text>
</comment>
<proteinExistence type="inferred from homology"/>
<dbReference type="NCBIfam" id="TIGR00756">
    <property type="entry name" value="PPR"/>
    <property type="match status" value="1"/>
</dbReference>
<dbReference type="STRING" id="3750.A0A498KK67"/>
<sequence length="311" mass="35356">MAAEQMERVAAPPPQLVEALKKNRIQVSNTKKPLFFYVNLAKRYIKQYKETQYFGSDCGGFFDILIMAVGQLLVFALLAWKWLLFVQDCKFWELFRNGSVNSLISTLFFGMEERSERSDMGAVQVFVEMPNSKVSCEVFVVALAELLWDQLKTKRTPSRNSSKVQQPFSSRRYDIHNIDGPELRESETQQCLARVVSCSHICIMASIDHVNAPLLNDKGLIPDAYSYDLLVYTFCKEGRLDLAIEFLDYMISDGCLPDIVNYNTILAALCKNGKANQAVQHFENLGEVRCPPNVSSYNTMFNALSNYGDRV</sequence>
<dbReference type="Pfam" id="PF01535">
    <property type="entry name" value="PPR"/>
    <property type="match status" value="1"/>
</dbReference>
<dbReference type="InterPro" id="IPR036882">
    <property type="entry name" value="Alba-like_dom_sf"/>
</dbReference>
<keyword evidence="4" id="KW-0539">Nucleus</keyword>
<comment type="subcellular location">
    <subcellularLocation>
        <location evidence="4">Nucleus</location>
    </subcellularLocation>
</comment>
<dbReference type="GO" id="GO:0003729">
    <property type="term" value="F:mRNA binding"/>
    <property type="evidence" value="ECO:0007669"/>
    <property type="project" value="TreeGrafter"/>
</dbReference>
<comment type="similarity">
    <text evidence="4">Belongs to the ORC2 family.</text>
</comment>
<feature type="repeat" description="PPR" evidence="3">
    <location>
        <begin position="223"/>
        <end position="257"/>
    </location>
</feature>
<evidence type="ECO:0000256" key="2">
    <source>
        <dbReference type="ARBA" id="ARBA00022737"/>
    </source>
</evidence>
<reference evidence="7 8" key="1">
    <citation type="submission" date="2018-10" db="EMBL/GenBank/DDBJ databases">
        <title>A high-quality apple genome assembly.</title>
        <authorList>
            <person name="Hu J."/>
        </authorList>
    </citation>
    <scope>NUCLEOTIDE SEQUENCE [LARGE SCALE GENOMIC DNA]</scope>
    <source>
        <strain evidence="8">cv. HFTH1</strain>
        <tissue evidence="7">Young leaf</tissue>
    </source>
</reference>
<gene>
    <name evidence="7" type="ORF">DVH24_025970</name>
</gene>
<dbReference type="AlphaFoldDB" id="A0A498KK67"/>
<dbReference type="EMBL" id="RDQH01000328">
    <property type="protein sequence ID" value="RXI06834.1"/>
    <property type="molecule type" value="Genomic_DNA"/>
</dbReference>
<dbReference type="Gene3D" id="1.25.40.10">
    <property type="entry name" value="Tetratricopeptide repeat domain"/>
    <property type="match status" value="1"/>
</dbReference>
<keyword evidence="2" id="KW-0677">Repeat</keyword>
<keyword evidence="4" id="KW-0235">DNA replication</keyword>
<keyword evidence="5" id="KW-0812">Transmembrane</keyword>
<feature type="domain" description="Origin recognition complex subunit 2 RecA-like" evidence="6">
    <location>
        <begin position="126"/>
        <end position="221"/>
    </location>
</feature>
<dbReference type="PANTHER" id="PTHR47932">
    <property type="entry name" value="ATPASE EXPRESSION PROTEIN 3"/>
    <property type="match status" value="1"/>
</dbReference>
<dbReference type="InterPro" id="IPR002885">
    <property type="entry name" value="PPR_rpt"/>
</dbReference>
<dbReference type="FunFam" id="1.25.40.10:FF:001568">
    <property type="entry name" value="Pentatricopeptide repeat-containing protein At1g09900"/>
    <property type="match status" value="1"/>
</dbReference>
<dbReference type="GO" id="GO:0003688">
    <property type="term" value="F:DNA replication origin binding"/>
    <property type="evidence" value="ECO:0007669"/>
    <property type="project" value="UniProtKB-UniRule"/>
</dbReference>
<dbReference type="InterPro" id="IPR011990">
    <property type="entry name" value="TPR-like_helical_dom_sf"/>
</dbReference>
<dbReference type="PROSITE" id="PS51375">
    <property type="entry name" value="PPR"/>
    <property type="match status" value="2"/>
</dbReference>
<name>A0A498KK67_MALDO</name>
<comment type="subunit">
    <text evidence="4">Component of the origin recognition complex (ORC).</text>
</comment>
<dbReference type="GO" id="GO:0005664">
    <property type="term" value="C:nuclear origin of replication recognition complex"/>
    <property type="evidence" value="ECO:0007669"/>
    <property type="project" value="UniProtKB-UniRule"/>
</dbReference>
<dbReference type="InterPro" id="IPR056772">
    <property type="entry name" value="RecA-like_ORC2"/>
</dbReference>
<dbReference type="Pfam" id="PF04084">
    <property type="entry name" value="RecA-like_ORC2"/>
    <property type="match status" value="1"/>
</dbReference>
<evidence type="ECO:0000256" key="4">
    <source>
        <dbReference type="RuleBase" id="RU368084"/>
    </source>
</evidence>
<comment type="similarity">
    <text evidence="1">Belongs to the PPR family. P subfamily.</text>
</comment>
<dbReference type="Proteomes" id="UP000290289">
    <property type="component" value="Chromosome 2"/>
</dbReference>
<keyword evidence="5" id="KW-1133">Transmembrane helix</keyword>
<evidence type="ECO:0000313" key="7">
    <source>
        <dbReference type="EMBL" id="RXI06834.1"/>
    </source>
</evidence>
<dbReference type="GO" id="GO:0006260">
    <property type="term" value="P:DNA replication"/>
    <property type="evidence" value="ECO:0007669"/>
    <property type="project" value="UniProtKB-UniRule"/>
</dbReference>
<feature type="repeat" description="PPR" evidence="3">
    <location>
        <begin position="258"/>
        <end position="292"/>
    </location>
</feature>
<dbReference type="PANTHER" id="PTHR47932:SF16">
    <property type="entry name" value="PENTACOTRIPEPTIDE-REPEAT REGION OF PRORP DOMAIN-CONTAINING PROTEIN"/>
    <property type="match status" value="1"/>
</dbReference>
<evidence type="ECO:0000256" key="5">
    <source>
        <dbReference type="SAM" id="Phobius"/>
    </source>
</evidence>
<organism evidence="7 8">
    <name type="scientific">Malus domestica</name>
    <name type="common">Apple</name>
    <name type="synonym">Pyrus malus</name>
    <dbReference type="NCBI Taxonomy" id="3750"/>
    <lineage>
        <taxon>Eukaryota</taxon>
        <taxon>Viridiplantae</taxon>
        <taxon>Streptophyta</taxon>
        <taxon>Embryophyta</taxon>
        <taxon>Tracheophyta</taxon>
        <taxon>Spermatophyta</taxon>
        <taxon>Magnoliopsida</taxon>
        <taxon>eudicotyledons</taxon>
        <taxon>Gunneridae</taxon>
        <taxon>Pentapetalae</taxon>
        <taxon>rosids</taxon>
        <taxon>fabids</taxon>
        <taxon>Rosales</taxon>
        <taxon>Rosaceae</taxon>
        <taxon>Amygdaloideae</taxon>
        <taxon>Maleae</taxon>
        <taxon>Malus</taxon>
    </lineage>
</organism>
<dbReference type="Pfam" id="PF13041">
    <property type="entry name" value="PPR_2"/>
    <property type="match status" value="1"/>
</dbReference>
<protein>
    <recommendedName>
        <fullName evidence="4">Origin recognition complex subunit 2</fullName>
    </recommendedName>
</protein>
<keyword evidence="8" id="KW-1185">Reference proteome</keyword>
<evidence type="ECO:0000256" key="1">
    <source>
        <dbReference type="ARBA" id="ARBA00007626"/>
    </source>
</evidence>
<evidence type="ECO:0000256" key="3">
    <source>
        <dbReference type="PROSITE-ProRule" id="PRU00708"/>
    </source>
</evidence>
<keyword evidence="5" id="KW-0472">Membrane</keyword>
<comment type="caution">
    <text evidence="7">The sequence shown here is derived from an EMBL/GenBank/DDBJ whole genome shotgun (WGS) entry which is preliminary data.</text>
</comment>
<evidence type="ECO:0000259" key="6">
    <source>
        <dbReference type="Pfam" id="PF04084"/>
    </source>
</evidence>
<evidence type="ECO:0000313" key="8">
    <source>
        <dbReference type="Proteomes" id="UP000290289"/>
    </source>
</evidence>